<dbReference type="InterPro" id="IPR010131">
    <property type="entry name" value="MdtP/NodT-like"/>
</dbReference>
<dbReference type="GO" id="GO:0015562">
    <property type="term" value="F:efflux transmembrane transporter activity"/>
    <property type="evidence" value="ECO:0007669"/>
    <property type="project" value="InterPro"/>
</dbReference>
<dbReference type="PANTHER" id="PTHR30203">
    <property type="entry name" value="OUTER MEMBRANE CATION EFFLUX PROTEIN"/>
    <property type="match status" value="1"/>
</dbReference>
<dbReference type="Gene3D" id="1.20.1600.10">
    <property type="entry name" value="Outer membrane efflux proteins (OEP)"/>
    <property type="match status" value="1"/>
</dbReference>
<accession>A0AA96GKJ3</accession>
<dbReference type="EMBL" id="CP116968">
    <property type="protein sequence ID" value="WNM63636.1"/>
    <property type="molecule type" value="Genomic_DNA"/>
</dbReference>
<dbReference type="RefSeq" id="WP_312748323.1">
    <property type="nucleotide sequence ID" value="NZ_CP116968.1"/>
</dbReference>
<dbReference type="InterPro" id="IPR003423">
    <property type="entry name" value="OMP_efflux"/>
</dbReference>
<dbReference type="SUPFAM" id="SSF56954">
    <property type="entry name" value="Outer membrane efflux proteins (OEP)"/>
    <property type="match status" value="1"/>
</dbReference>
<gene>
    <name evidence="2" type="ORF">PQG83_07740</name>
</gene>
<sequence length="424" mass="47968">MHQIIFRYMVIVAFGMVWLGPPGSLAAQPPGTTEPVLELVPLIQEAIQKNPEIASTQEQVLAMKERAPQVGALADPELKVQLWNTPDSLNVTKTQTVIYGVAQQFPFPGLLSKKAEVATREADQAEQRVAAKVREITAAVKMAFFELLFAHKAIEVHHEQQKLLRQFFDIANAKYGVGTRTQVDVLRAQVELSKISQQLPVLNQRRETAQAHLNTILDRDPHAPLGIPRAPRPQPLTRSLEELQEHALRLRPELQEADLAVTRFQSATQLAKLRYYPHLRVELQRWQNYHTDDGFGGNLMVNIPFAFWTKPKYDAGVREAAAQVRSAQAKQQTLVTLTRFQVKDLVVQIEATQEVLELYRTTILPQAQQVLQAAHAGYRTDRTDFLDLIEAERALIAFRLEYIRALVNREQQVAQLERVLGGDL</sequence>
<reference evidence="2 3" key="1">
    <citation type="submission" date="2023-01" db="EMBL/GenBank/DDBJ databases">
        <title>Cultivation and genomic characterization of new, ubiquitous marine nitrite-oxidizing bacteria from the Nitrospirales.</title>
        <authorList>
            <person name="Mueller A.J."/>
            <person name="Daebeler A."/>
            <person name="Herbold C.W."/>
            <person name="Kirkegaard R.H."/>
            <person name="Daims H."/>
        </authorList>
    </citation>
    <scope>NUCLEOTIDE SEQUENCE [LARGE SCALE GENOMIC DNA]</scope>
    <source>
        <strain evidence="2 3">DK</strain>
    </source>
</reference>
<comment type="similarity">
    <text evidence="1">Belongs to the outer membrane factor (OMF) (TC 1.B.17) family.</text>
</comment>
<name>A0AA96GKJ3_9BACT</name>
<keyword evidence="3" id="KW-1185">Reference proteome</keyword>
<dbReference type="AlphaFoldDB" id="A0AA96GKJ3"/>
<proteinExistence type="inferred from homology"/>
<organism evidence="2 3">
    <name type="scientific">Candidatus Nitrospira neomarina</name>
    <dbReference type="NCBI Taxonomy" id="3020899"/>
    <lineage>
        <taxon>Bacteria</taxon>
        <taxon>Pseudomonadati</taxon>
        <taxon>Nitrospirota</taxon>
        <taxon>Nitrospiria</taxon>
        <taxon>Nitrospirales</taxon>
        <taxon>Nitrospiraceae</taxon>
        <taxon>Nitrospira</taxon>
    </lineage>
</organism>
<evidence type="ECO:0000256" key="1">
    <source>
        <dbReference type="ARBA" id="ARBA00007613"/>
    </source>
</evidence>
<dbReference type="Pfam" id="PF02321">
    <property type="entry name" value="OEP"/>
    <property type="match status" value="2"/>
</dbReference>
<protein>
    <submittedName>
        <fullName evidence="2">TolC family protein</fullName>
    </submittedName>
</protein>
<dbReference type="Proteomes" id="UP001302494">
    <property type="component" value="Chromosome"/>
</dbReference>
<dbReference type="KEGG" id="nneo:PQG83_07740"/>
<dbReference type="PANTHER" id="PTHR30203:SF24">
    <property type="entry name" value="BLR4935 PROTEIN"/>
    <property type="match status" value="1"/>
</dbReference>
<evidence type="ECO:0000313" key="3">
    <source>
        <dbReference type="Proteomes" id="UP001302494"/>
    </source>
</evidence>
<evidence type="ECO:0000313" key="2">
    <source>
        <dbReference type="EMBL" id="WNM63636.1"/>
    </source>
</evidence>